<proteinExistence type="predicted"/>
<dbReference type="Proteomes" id="UP000694415">
    <property type="component" value="Unplaced"/>
</dbReference>
<reference evidence="1" key="1">
    <citation type="submission" date="2025-08" db="UniProtKB">
        <authorList>
            <consortium name="Ensembl"/>
        </authorList>
    </citation>
    <scope>IDENTIFICATION</scope>
</reference>
<name>A0A8C6HVY8_MUSSI</name>
<organism evidence="1 2">
    <name type="scientific">Mus spicilegus</name>
    <name type="common">Mound-building mouse</name>
    <dbReference type="NCBI Taxonomy" id="10103"/>
    <lineage>
        <taxon>Eukaryota</taxon>
        <taxon>Metazoa</taxon>
        <taxon>Chordata</taxon>
        <taxon>Craniata</taxon>
        <taxon>Vertebrata</taxon>
        <taxon>Euteleostomi</taxon>
        <taxon>Mammalia</taxon>
        <taxon>Eutheria</taxon>
        <taxon>Euarchontoglires</taxon>
        <taxon>Glires</taxon>
        <taxon>Rodentia</taxon>
        <taxon>Myomorpha</taxon>
        <taxon>Muroidea</taxon>
        <taxon>Muridae</taxon>
        <taxon>Murinae</taxon>
        <taxon>Mus</taxon>
        <taxon>Mus</taxon>
    </lineage>
</organism>
<reference evidence="1" key="2">
    <citation type="submission" date="2025-09" db="UniProtKB">
        <authorList>
            <consortium name="Ensembl"/>
        </authorList>
    </citation>
    <scope>IDENTIFICATION</scope>
</reference>
<evidence type="ECO:0000313" key="1">
    <source>
        <dbReference type="Ensembl" id="ENSMSIP00000026814.1"/>
    </source>
</evidence>
<dbReference type="AlphaFoldDB" id="A0A8C6HVY8"/>
<keyword evidence="2" id="KW-1185">Reference proteome</keyword>
<dbReference type="Ensembl" id="ENSMSIT00000033788.1">
    <property type="protein sequence ID" value="ENSMSIP00000026814.1"/>
    <property type="gene ID" value="ENSMSIG00000022608.1"/>
</dbReference>
<sequence>MVPSPGANVLEFILGLLLRKWLYIRIWERKTQSGPMRNSIVKLQACWGMMDRPFRASESWGSHFLKIQQEIDSKQQKEVQGIMELVWSSCLERCGSWSFQVRVCGFWGTMCLSIPEKLSHSLR</sequence>
<accession>A0A8C6HVY8</accession>
<protein>
    <submittedName>
        <fullName evidence="1">Uncharacterized protein</fullName>
    </submittedName>
</protein>
<evidence type="ECO:0000313" key="2">
    <source>
        <dbReference type="Proteomes" id="UP000694415"/>
    </source>
</evidence>